<evidence type="ECO:0000313" key="9">
    <source>
        <dbReference type="EMBL" id="TMQ74019.1"/>
    </source>
</evidence>
<evidence type="ECO:0000256" key="2">
    <source>
        <dbReference type="ARBA" id="ARBA00022741"/>
    </source>
</evidence>
<evidence type="ECO:0000256" key="6">
    <source>
        <dbReference type="SAM" id="MobiDB-lite"/>
    </source>
</evidence>
<dbReference type="InterPro" id="IPR008271">
    <property type="entry name" value="Ser/Thr_kinase_AS"/>
</dbReference>
<evidence type="ECO:0000313" key="10">
    <source>
        <dbReference type="Proteomes" id="UP000319771"/>
    </source>
</evidence>
<dbReference type="InterPro" id="IPR000719">
    <property type="entry name" value="Prot_kinase_dom"/>
</dbReference>
<evidence type="ECO:0000256" key="5">
    <source>
        <dbReference type="PROSITE-ProRule" id="PRU10141"/>
    </source>
</evidence>
<keyword evidence="2 5" id="KW-0547">Nucleotide-binding</keyword>
<dbReference type="Proteomes" id="UP000319771">
    <property type="component" value="Unassembled WGS sequence"/>
</dbReference>
<evidence type="ECO:0000256" key="3">
    <source>
        <dbReference type="ARBA" id="ARBA00022777"/>
    </source>
</evidence>
<dbReference type="EMBL" id="VBPB01000021">
    <property type="protein sequence ID" value="TMQ74019.1"/>
    <property type="molecule type" value="Genomic_DNA"/>
</dbReference>
<dbReference type="GO" id="GO:0004674">
    <property type="term" value="F:protein serine/threonine kinase activity"/>
    <property type="evidence" value="ECO:0007669"/>
    <property type="project" value="UniProtKB-KW"/>
</dbReference>
<keyword evidence="9" id="KW-0723">Serine/threonine-protein kinase</keyword>
<proteinExistence type="predicted"/>
<evidence type="ECO:0000256" key="1">
    <source>
        <dbReference type="ARBA" id="ARBA00022679"/>
    </source>
</evidence>
<dbReference type="PANTHER" id="PTHR43289">
    <property type="entry name" value="MITOGEN-ACTIVATED PROTEIN KINASE KINASE KINASE 20-RELATED"/>
    <property type="match status" value="1"/>
</dbReference>
<feature type="transmembrane region" description="Helical" evidence="7">
    <location>
        <begin position="140"/>
        <end position="159"/>
    </location>
</feature>
<evidence type="ECO:0000259" key="8">
    <source>
        <dbReference type="PROSITE" id="PS50011"/>
    </source>
</evidence>
<sequence>MIIRPTVPASSGGGVSGVSGVATKSLGGHGAAQTIRSPAVRVYSRERDRPRSAPPFLARGPPDRRGGGMKRLLPGRWNAALRPDATTGLELPGEITRESRGRVRVAAAIGSAAYAVFLALEASRLVPSSALEHRIDLTQNLIGTGLCLVLLLVSGLRALSDRQVLAVALGIQVLLSLMISVGVGWAAFVHTGHVQSLTWVVPIMILFPLLVRVSPRTTLITSVLCGLTMPAGLAALSFAGKIMVHPSAYLATTITGAVAVGIASVASRTVYGAGRQVAAARRFGSYELVDLIGRGGMGEVWGARHLLLARPAAIKLILPESLQGPLEERQTAVKRFTHEARVTADLSSPHTVALYDFGASEDGSLYYVMERLAGINVEHFIYQFGPVEPRRAVFWLRQACHSLAEAHAHGLIHRDIKPSNLFVCRYGQDVDFVKVLDFGLSKPAVAKADLQLTAPGTQLGTPGYMAPEQIFGLEVGPATDLYALGCVAYWLLAGAKPFEADTTGELLRQHAQVAPPPLAGKTKYAIAPRLEALVLACLAKEPADRPRNAEQLGDALDACLDGPRWSTAEARAWWQQHLPAASGPPERSAVQPAAGI</sequence>
<dbReference type="Gene3D" id="3.30.200.20">
    <property type="entry name" value="Phosphorylase Kinase, domain 1"/>
    <property type="match status" value="1"/>
</dbReference>
<dbReference type="PANTHER" id="PTHR43289:SF6">
    <property type="entry name" value="SERINE_THREONINE-PROTEIN KINASE NEKL-3"/>
    <property type="match status" value="1"/>
</dbReference>
<evidence type="ECO:0000256" key="4">
    <source>
        <dbReference type="ARBA" id="ARBA00022840"/>
    </source>
</evidence>
<dbReference type="SUPFAM" id="SSF56112">
    <property type="entry name" value="Protein kinase-like (PK-like)"/>
    <property type="match status" value="1"/>
</dbReference>
<dbReference type="GO" id="GO:0005524">
    <property type="term" value="F:ATP binding"/>
    <property type="evidence" value="ECO:0007669"/>
    <property type="project" value="UniProtKB-UniRule"/>
</dbReference>
<dbReference type="Gene3D" id="1.10.510.10">
    <property type="entry name" value="Transferase(Phosphotransferase) domain 1"/>
    <property type="match status" value="1"/>
</dbReference>
<dbReference type="PROSITE" id="PS50011">
    <property type="entry name" value="PROTEIN_KINASE_DOM"/>
    <property type="match status" value="1"/>
</dbReference>
<accession>A0A538UE67</accession>
<keyword evidence="4 5" id="KW-0067">ATP-binding</keyword>
<keyword evidence="7" id="KW-0812">Transmembrane</keyword>
<reference evidence="9 10" key="1">
    <citation type="journal article" date="2019" name="Nat. Microbiol.">
        <title>Mediterranean grassland soil C-N compound turnover is dependent on rainfall and depth, and is mediated by genomically divergent microorganisms.</title>
        <authorList>
            <person name="Diamond S."/>
            <person name="Andeer P.F."/>
            <person name="Li Z."/>
            <person name="Crits-Christoph A."/>
            <person name="Burstein D."/>
            <person name="Anantharaman K."/>
            <person name="Lane K.R."/>
            <person name="Thomas B.C."/>
            <person name="Pan C."/>
            <person name="Northen T.R."/>
            <person name="Banfield J.F."/>
        </authorList>
    </citation>
    <scope>NUCLEOTIDE SEQUENCE [LARGE SCALE GENOMIC DNA]</scope>
    <source>
        <strain evidence="9">WS_11</strain>
    </source>
</reference>
<comment type="caution">
    <text evidence="9">The sequence shown here is derived from an EMBL/GenBank/DDBJ whole genome shotgun (WGS) entry which is preliminary data.</text>
</comment>
<keyword evidence="7" id="KW-1133">Transmembrane helix</keyword>
<keyword evidence="3 9" id="KW-0418">Kinase</keyword>
<feature type="transmembrane region" description="Helical" evidence="7">
    <location>
        <begin position="103"/>
        <end position="120"/>
    </location>
</feature>
<keyword evidence="7" id="KW-0472">Membrane</keyword>
<feature type="binding site" evidence="5">
    <location>
        <position position="315"/>
    </location>
    <ligand>
        <name>ATP</name>
        <dbReference type="ChEBI" id="CHEBI:30616"/>
    </ligand>
</feature>
<evidence type="ECO:0000256" key="7">
    <source>
        <dbReference type="SAM" id="Phobius"/>
    </source>
</evidence>
<feature type="transmembrane region" description="Helical" evidence="7">
    <location>
        <begin position="218"/>
        <end position="240"/>
    </location>
</feature>
<dbReference type="InterPro" id="IPR011009">
    <property type="entry name" value="Kinase-like_dom_sf"/>
</dbReference>
<feature type="transmembrane region" description="Helical" evidence="7">
    <location>
        <begin position="166"/>
        <end position="188"/>
    </location>
</feature>
<keyword evidence="1" id="KW-0808">Transferase</keyword>
<name>A0A538UE67_UNCEI</name>
<feature type="transmembrane region" description="Helical" evidence="7">
    <location>
        <begin position="246"/>
        <end position="266"/>
    </location>
</feature>
<dbReference type="Pfam" id="PF00069">
    <property type="entry name" value="Pkinase"/>
    <property type="match status" value="1"/>
</dbReference>
<gene>
    <name evidence="9" type="ORF">E6K81_01655</name>
</gene>
<dbReference type="InterPro" id="IPR017441">
    <property type="entry name" value="Protein_kinase_ATP_BS"/>
</dbReference>
<dbReference type="CDD" id="cd14014">
    <property type="entry name" value="STKc_PknB_like"/>
    <property type="match status" value="1"/>
</dbReference>
<dbReference type="AlphaFoldDB" id="A0A538UE67"/>
<dbReference type="SMART" id="SM00220">
    <property type="entry name" value="S_TKc"/>
    <property type="match status" value="1"/>
</dbReference>
<feature type="region of interest" description="Disordered" evidence="6">
    <location>
        <begin position="42"/>
        <end position="69"/>
    </location>
</feature>
<protein>
    <submittedName>
        <fullName evidence="9">Serine/threonine protein kinase</fullName>
    </submittedName>
</protein>
<feature type="domain" description="Protein kinase" evidence="8">
    <location>
        <begin position="286"/>
        <end position="560"/>
    </location>
</feature>
<dbReference type="PROSITE" id="PS00107">
    <property type="entry name" value="PROTEIN_KINASE_ATP"/>
    <property type="match status" value="1"/>
</dbReference>
<organism evidence="9 10">
    <name type="scientific">Eiseniibacteriota bacterium</name>
    <dbReference type="NCBI Taxonomy" id="2212470"/>
    <lineage>
        <taxon>Bacteria</taxon>
        <taxon>Candidatus Eiseniibacteriota</taxon>
    </lineage>
</organism>
<dbReference type="PROSITE" id="PS00108">
    <property type="entry name" value="PROTEIN_KINASE_ST"/>
    <property type="match status" value="1"/>
</dbReference>
<feature type="transmembrane region" description="Helical" evidence="7">
    <location>
        <begin position="194"/>
        <end position="211"/>
    </location>
</feature>